<dbReference type="InterPro" id="IPR043796">
    <property type="entry name" value="ESX-1_EspA/EspE-like"/>
</dbReference>
<feature type="region of interest" description="Disordered" evidence="1">
    <location>
        <begin position="162"/>
        <end position="222"/>
    </location>
</feature>
<evidence type="ECO:0000259" key="2">
    <source>
        <dbReference type="Pfam" id="PF18879"/>
    </source>
</evidence>
<evidence type="ECO:0000256" key="1">
    <source>
        <dbReference type="SAM" id="MobiDB-lite"/>
    </source>
</evidence>
<proteinExistence type="predicted"/>
<dbReference type="Proteomes" id="UP000069654">
    <property type="component" value="Unassembled WGS sequence"/>
</dbReference>
<evidence type="ECO:0000313" key="4">
    <source>
        <dbReference type="Proteomes" id="UP000069654"/>
    </source>
</evidence>
<comment type="caution">
    <text evidence="3">The sequence shown here is derived from an EMBL/GenBank/DDBJ whole genome shotgun (WGS) entry which is preliminary data.</text>
</comment>
<reference evidence="3 4" key="1">
    <citation type="journal article" date="2016" name="Genome Announc.">
        <title>Draft Genome Sequences of Five Rapidly Growing Mycobacterium Species, M. thermoresistibile, M. fortuitum subsp. acetamidolyticum, M. canariasense, M. brisbanense, and M. novocastrense.</title>
        <authorList>
            <person name="Katahira K."/>
            <person name="Ogura Y."/>
            <person name="Gotoh Y."/>
            <person name="Hayashi T."/>
        </authorList>
    </citation>
    <scope>NUCLEOTIDE SEQUENCE [LARGE SCALE GENOMIC DNA]</scope>
    <source>
        <strain evidence="3 4">JCM6362</strain>
    </source>
</reference>
<name>A0A100XIL4_MYCTH</name>
<sequence length="458" mass="49708">MGAVEGFFRLWDKTRATYGEGTPQTGEQFDHSAILRELETQLESTAPGDQWTGTAADAYGAVNAEHRRVIGELANLDQRLGAQVTKSAQVVTAGRDDLENLRYRVAAIAARLPEGTAGDAMRYTLVRDGTSQLTELVRRSISDLNIVGAEIDRIGNEYAALGNQKFGGGPKNNGAERQLEKDSDPEPDASEGANAAASGSEPGEPGGPEFAIGPPTKPDIEWDEDFEYGSEQPSVRDYVSRAEWEAKLAAARLIRPDLDDATQMYAHYWGNSGEPLKFDYEEAYREDPAVRANVEDQISRAQRGAEGLLRAGNTSFSMTGDASPTQAYPVTENWQKSIGAYQQWSSADVQVDGNTVTMTITVHAEDRYNFNRGQADIATGAGDNENGRFTELGWARPFDSYGEITRTVTWELGDDSSTQPSSTPEFSPGREDRSDGRGSSGGLQRPANDRDTGSVSLP</sequence>
<feature type="region of interest" description="Disordered" evidence="1">
    <location>
        <begin position="410"/>
        <end position="458"/>
    </location>
</feature>
<dbReference type="STRING" id="1797.RMCT_4201"/>
<feature type="domain" description="ESX-1 secretion-associated protein EspA/EspE-like" evidence="2">
    <location>
        <begin position="19"/>
        <end position="99"/>
    </location>
</feature>
<dbReference type="EMBL" id="BCTB01000052">
    <property type="protein sequence ID" value="GAT17232.1"/>
    <property type="molecule type" value="Genomic_DNA"/>
</dbReference>
<dbReference type="RefSeq" id="WP_003927235.1">
    <property type="nucleotide sequence ID" value="NZ_BCTB01000052.1"/>
</dbReference>
<accession>A0A100XIL4</accession>
<feature type="compositionally biased region" description="Low complexity" evidence="1">
    <location>
        <begin position="190"/>
        <end position="214"/>
    </location>
</feature>
<dbReference type="AlphaFoldDB" id="A0A100XIL4"/>
<gene>
    <name evidence="3" type="ORF">RMCT_4201</name>
</gene>
<organism evidence="3 4">
    <name type="scientific">Mycolicibacterium thermoresistibile</name>
    <name type="common">Mycobacterium thermoresistibile</name>
    <dbReference type="NCBI Taxonomy" id="1797"/>
    <lineage>
        <taxon>Bacteria</taxon>
        <taxon>Bacillati</taxon>
        <taxon>Actinomycetota</taxon>
        <taxon>Actinomycetes</taxon>
        <taxon>Mycobacteriales</taxon>
        <taxon>Mycobacteriaceae</taxon>
        <taxon>Mycolicibacterium</taxon>
    </lineage>
</organism>
<dbReference type="OrthoDB" id="1187707at2"/>
<reference evidence="4" key="2">
    <citation type="submission" date="2016-02" db="EMBL/GenBank/DDBJ databases">
        <title>Draft genome sequence of five rapidly growing Mycobacterium species.</title>
        <authorList>
            <person name="Katahira K."/>
            <person name="Gotou Y."/>
            <person name="Iida K."/>
            <person name="Ogura Y."/>
            <person name="Hayashi T."/>
        </authorList>
    </citation>
    <scope>NUCLEOTIDE SEQUENCE [LARGE SCALE GENOMIC DNA]</scope>
    <source>
        <strain evidence="4">JCM6362</strain>
    </source>
</reference>
<evidence type="ECO:0000313" key="3">
    <source>
        <dbReference type="EMBL" id="GAT17232.1"/>
    </source>
</evidence>
<protein>
    <recommendedName>
        <fullName evidence="2">ESX-1 secretion-associated protein EspA/EspE-like domain-containing protein</fullName>
    </recommendedName>
</protein>
<dbReference type="Pfam" id="PF18879">
    <property type="entry name" value="EspA_EspE"/>
    <property type="match status" value="1"/>
</dbReference>
<feature type="compositionally biased region" description="Polar residues" evidence="1">
    <location>
        <begin position="415"/>
        <end position="425"/>
    </location>
</feature>